<dbReference type="STRING" id="479433.Caci_3745"/>
<dbReference type="InterPro" id="IPR027417">
    <property type="entry name" value="P-loop_NTPase"/>
</dbReference>
<protein>
    <submittedName>
        <fullName evidence="1">Uncharacterized protein</fullName>
    </submittedName>
</protein>
<keyword evidence="2" id="KW-1185">Reference proteome</keyword>
<dbReference type="EMBL" id="CP001700">
    <property type="protein sequence ID" value="ACU72647.1"/>
    <property type="molecule type" value="Genomic_DNA"/>
</dbReference>
<dbReference type="SUPFAM" id="SSF52540">
    <property type="entry name" value="P-loop containing nucleoside triphosphate hydrolases"/>
    <property type="match status" value="1"/>
</dbReference>
<organism evidence="1 2">
    <name type="scientific">Catenulispora acidiphila (strain DSM 44928 / JCM 14897 / NBRC 102108 / NRRL B-24433 / ID139908)</name>
    <dbReference type="NCBI Taxonomy" id="479433"/>
    <lineage>
        <taxon>Bacteria</taxon>
        <taxon>Bacillati</taxon>
        <taxon>Actinomycetota</taxon>
        <taxon>Actinomycetes</taxon>
        <taxon>Catenulisporales</taxon>
        <taxon>Catenulisporaceae</taxon>
        <taxon>Catenulispora</taxon>
    </lineage>
</organism>
<evidence type="ECO:0000313" key="1">
    <source>
        <dbReference type="EMBL" id="ACU72647.1"/>
    </source>
</evidence>
<dbReference type="InParanoid" id="C7QC28"/>
<dbReference type="KEGG" id="cai:Caci_3745"/>
<dbReference type="AlphaFoldDB" id="C7QC28"/>
<dbReference type="HOGENOM" id="CLU_665507_0_0_11"/>
<dbReference type="OrthoDB" id="491589at2"/>
<reference evidence="1 2" key="1">
    <citation type="journal article" date="2009" name="Stand. Genomic Sci.">
        <title>Complete genome sequence of Catenulispora acidiphila type strain (ID 139908).</title>
        <authorList>
            <person name="Copeland A."/>
            <person name="Lapidus A."/>
            <person name="Glavina Del Rio T."/>
            <person name="Nolan M."/>
            <person name="Lucas S."/>
            <person name="Chen F."/>
            <person name="Tice H."/>
            <person name="Cheng J.F."/>
            <person name="Bruce D."/>
            <person name="Goodwin L."/>
            <person name="Pitluck S."/>
            <person name="Mikhailova N."/>
            <person name="Pati A."/>
            <person name="Ivanova N."/>
            <person name="Mavromatis K."/>
            <person name="Chen A."/>
            <person name="Palaniappan K."/>
            <person name="Chain P."/>
            <person name="Land M."/>
            <person name="Hauser L."/>
            <person name="Chang Y.J."/>
            <person name="Jeffries C.D."/>
            <person name="Chertkov O."/>
            <person name="Brettin T."/>
            <person name="Detter J.C."/>
            <person name="Han C."/>
            <person name="Ali Z."/>
            <person name="Tindall B.J."/>
            <person name="Goker M."/>
            <person name="Bristow J."/>
            <person name="Eisen J.A."/>
            <person name="Markowitz V."/>
            <person name="Hugenholtz P."/>
            <person name="Kyrpides N.C."/>
            <person name="Klenk H.P."/>
        </authorList>
    </citation>
    <scope>NUCLEOTIDE SEQUENCE [LARGE SCALE GENOMIC DNA]</scope>
    <source>
        <strain evidence="2">DSM 44928 / JCM 14897 / NBRC 102108 / NRRL B-24433 / ID139908</strain>
    </source>
</reference>
<proteinExistence type="predicted"/>
<dbReference type="RefSeq" id="WP_015792376.1">
    <property type="nucleotide sequence ID" value="NC_013131.1"/>
</dbReference>
<evidence type="ECO:0000313" key="2">
    <source>
        <dbReference type="Proteomes" id="UP000000851"/>
    </source>
</evidence>
<gene>
    <name evidence="1" type="ordered locus">Caci_3745</name>
</gene>
<accession>C7QC28</accession>
<dbReference type="eggNOG" id="COG1100">
    <property type="taxonomic scope" value="Bacteria"/>
</dbReference>
<sequence length="415" mass="45374">MTGVDTYHVVALGSPGSGKTVYLSALHHVLGNDPDAVGRGITATVEEPDKRALLAKTYDLAVEPEDPSWPAGTHSGEQMREFVFAMKVSWTQKSMRGTLKRRTFHPLNVSYVDYAGEWIPEAYEQSAEVLEPFKKRVREAHALLGIIDGLRLLQFMQGHRSTSFMNDQVRPIVAFMEGTDVPLHFIITKWDLLDSRGITLDAVRTKMLESGGAGFGKLVESRTAQAVFTRRPQGSIRFIPVTSLGGLAVLQDDWTITKNAAARASQQYVEVPLLATVYDICDLAARRLRAGQAGDAAGSEAADAAGVDVQRVGQFAQRQLDGQHGLNAKIGLTGISISLSQIVAFMADNGQGAVRLLGKPAMKTGRTMRRGVRRVKARDLKGVRSPEAALYYVMRTLRHKLQAFEAEQPSSMLDA</sequence>
<dbReference type="Proteomes" id="UP000000851">
    <property type="component" value="Chromosome"/>
</dbReference>
<name>C7QC28_CATAD</name>